<feature type="binding site" description="proximal binding residue" evidence="4">
    <location>
        <position position="390"/>
    </location>
    <ligand>
        <name>heme b</name>
        <dbReference type="ChEBI" id="CHEBI:60344"/>
    </ligand>
    <ligandPart>
        <name>Fe</name>
        <dbReference type="ChEBI" id="CHEBI:18248"/>
    </ligandPart>
</feature>
<reference evidence="6" key="2">
    <citation type="submission" date="2023-05" db="EMBL/GenBank/DDBJ databases">
        <authorList>
            <consortium name="Lawrence Berkeley National Laboratory"/>
            <person name="Steindorff A."/>
            <person name="Hensen N."/>
            <person name="Bonometti L."/>
            <person name="Westerberg I."/>
            <person name="Brannstrom I.O."/>
            <person name="Guillou S."/>
            <person name="Cros-Aarteil S."/>
            <person name="Calhoun S."/>
            <person name="Haridas S."/>
            <person name="Kuo A."/>
            <person name="Mondo S."/>
            <person name="Pangilinan J."/>
            <person name="Riley R."/>
            <person name="Labutti K."/>
            <person name="Andreopoulos B."/>
            <person name="Lipzen A."/>
            <person name="Chen C."/>
            <person name="Yanf M."/>
            <person name="Daum C."/>
            <person name="Ng V."/>
            <person name="Clum A."/>
            <person name="Ohm R."/>
            <person name="Martin F."/>
            <person name="Silar P."/>
            <person name="Natvig D."/>
            <person name="Lalanne C."/>
            <person name="Gautier V."/>
            <person name="Ament-Velasquez S.L."/>
            <person name="Kruys A."/>
            <person name="Hutchinson M.I."/>
            <person name="Powell A.J."/>
            <person name="Barry K."/>
            <person name="Miller A.N."/>
            <person name="Grigoriev I.V."/>
            <person name="Debuchy R."/>
            <person name="Gladieux P."/>
            <person name="Thoren M.H."/>
            <person name="Johannesson H."/>
        </authorList>
    </citation>
    <scope>NUCLEOTIDE SEQUENCE</scope>
    <source>
        <strain evidence="6">CBS 508.74</strain>
    </source>
</reference>
<evidence type="ECO:0000256" key="3">
    <source>
        <dbReference type="ARBA" id="ARBA00023004"/>
    </source>
</evidence>
<evidence type="ECO:0000256" key="2">
    <source>
        <dbReference type="ARBA" id="ARBA00022723"/>
    </source>
</evidence>
<dbReference type="PANTHER" id="PTHR28657:SF10">
    <property type="entry name" value="INDOLEAMINE 2,3-DIOXYGENASE"/>
    <property type="match status" value="1"/>
</dbReference>
<dbReference type="PANTHER" id="PTHR28657">
    <property type="entry name" value="INDOLEAMINE 2,3-DIOXYGENASE"/>
    <property type="match status" value="1"/>
</dbReference>
<dbReference type="GO" id="GO:0033754">
    <property type="term" value="F:indoleamine 2,3-dioxygenase activity"/>
    <property type="evidence" value="ECO:0007669"/>
    <property type="project" value="TreeGrafter"/>
</dbReference>
<gene>
    <name evidence="6" type="ORF">N656DRAFT_793057</name>
</gene>
<organism evidence="6 7">
    <name type="scientific">Canariomyces notabilis</name>
    <dbReference type="NCBI Taxonomy" id="2074819"/>
    <lineage>
        <taxon>Eukaryota</taxon>
        <taxon>Fungi</taxon>
        <taxon>Dikarya</taxon>
        <taxon>Ascomycota</taxon>
        <taxon>Pezizomycotina</taxon>
        <taxon>Sordariomycetes</taxon>
        <taxon>Sordariomycetidae</taxon>
        <taxon>Sordariales</taxon>
        <taxon>Chaetomiaceae</taxon>
        <taxon>Canariomyces</taxon>
    </lineage>
</organism>
<dbReference type="GO" id="GO:0034354">
    <property type="term" value="P:'de novo' NAD+ biosynthetic process from L-tryptophan"/>
    <property type="evidence" value="ECO:0007669"/>
    <property type="project" value="TreeGrafter"/>
</dbReference>
<dbReference type="GO" id="GO:0046872">
    <property type="term" value="F:metal ion binding"/>
    <property type="evidence" value="ECO:0007669"/>
    <property type="project" value="UniProtKB-KW"/>
</dbReference>
<dbReference type="RefSeq" id="XP_064665300.1">
    <property type="nucleotide sequence ID" value="XM_064817137.1"/>
</dbReference>
<keyword evidence="7" id="KW-1185">Reference proteome</keyword>
<dbReference type="InterPro" id="IPR000898">
    <property type="entry name" value="Indolamine_dOase"/>
</dbReference>
<dbReference type="AlphaFoldDB" id="A0AAN6QCK6"/>
<evidence type="ECO:0000313" key="7">
    <source>
        <dbReference type="Proteomes" id="UP001302812"/>
    </source>
</evidence>
<keyword evidence="4" id="KW-0349">Heme</keyword>
<evidence type="ECO:0000256" key="5">
    <source>
        <dbReference type="SAM" id="MobiDB-lite"/>
    </source>
</evidence>
<protein>
    <submittedName>
        <fullName evidence="6">Indoleamine 2,3-dioxygenase</fullName>
    </submittedName>
</protein>
<dbReference type="InterPro" id="IPR037217">
    <property type="entry name" value="Trp/Indoleamine_2_3_dOase-like"/>
</dbReference>
<evidence type="ECO:0000313" key="6">
    <source>
        <dbReference type="EMBL" id="KAK4107730.1"/>
    </source>
</evidence>
<accession>A0AAN6QCK6</accession>
<dbReference type="Gene3D" id="1.20.58.480">
    <property type="match status" value="1"/>
</dbReference>
<dbReference type="GeneID" id="89941262"/>
<dbReference type="SUPFAM" id="SSF140959">
    <property type="entry name" value="Indolic compounds 2,3-dioxygenase-like"/>
    <property type="match status" value="1"/>
</dbReference>
<dbReference type="GO" id="GO:0005737">
    <property type="term" value="C:cytoplasm"/>
    <property type="evidence" value="ECO:0007669"/>
    <property type="project" value="TreeGrafter"/>
</dbReference>
<dbReference type="Pfam" id="PF01231">
    <property type="entry name" value="IDO"/>
    <property type="match status" value="1"/>
</dbReference>
<feature type="region of interest" description="Disordered" evidence="5">
    <location>
        <begin position="299"/>
        <end position="318"/>
    </location>
</feature>
<evidence type="ECO:0000256" key="4">
    <source>
        <dbReference type="PIRSR" id="PIRSR600898-1"/>
    </source>
</evidence>
<proteinExistence type="inferred from homology"/>
<evidence type="ECO:0000256" key="1">
    <source>
        <dbReference type="ARBA" id="ARBA00007119"/>
    </source>
</evidence>
<reference evidence="6" key="1">
    <citation type="journal article" date="2023" name="Mol. Phylogenet. Evol.">
        <title>Genome-scale phylogeny and comparative genomics of the fungal order Sordariales.</title>
        <authorList>
            <person name="Hensen N."/>
            <person name="Bonometti L."/>
            <person name="Westerberg I."/>
            <person name="Brannstrom I.O."/>
            <person name="Guillou S."/>
            <person name="Cros-Aarteil S."/>
            <person name="Calhoun S."/>
            <person name="Haridas S."/>
            <person name="Kuo A."/>
            <person name="Mondo S."/>
            <person name="Pangilinan J."/>
            <person name="Riley R."/>
            <person name="LaButti K."/>
            <person name="Andreopoulos B."/>
            <person name="Lipzen A."/>
            <person name="Chen C."/>
            <person name="Yan M."/>
            <person name="Daum C."/>
            <person name="Ng V."/>
            <person name="Clum A."/>
            <person name="Steindorff A."/>
            <person name="Ohm R.A."/>
            <person name="Martin F."/>
            <person name="Silar P."/>
            <person name="Natvig D.O."/>
            <person name="Lalanne C."/>
            <person name="Gautier V."/>
            <person name="Ament-Velasquez S.L."/>
            <person name="Kruys A."/>
            <person name="Hutchinson M.I."/>
            <person name="Powell A.J."/>
            <person name="Barry K."/>
            <person name="Miller A.N."/>
            <person name="Grigoriev I.V."/>
            <person name="Debuchy R."/>
            <person name="Gladieux P."/>
            <person name="Hiltunen Thoren M."/>
            <person name="Johannesson H."/>
        </authorList>
    </citation>
    <scope>NUCLEOTIDE SEQUENCE</scope>
    <source>
        <strain evidence="6">CBS 508.74</strain>
    </source>
</reference>
<dbReference type="EMBL" id="MU853370">
    <property type="protein sequence ID" value="KAK4107730.1"/>
    <property type="molecule type" value="Genomic_DNA"/>
</dbReference>
<keyword evidence="3 4" id="KW-0408">Iron</keyword>
<keyword evidence="2 4" id="KW-0479">Metal-binding</keyword>
<dbReference type="Proteomes" id="UP001302812">
    <property type="component" value="Unassembled WGS sequence"/>
</dbReference>
<feature type="compositionally biased region" description="Polar residues" evidence="5">
    <location>
        <begin position="303"/>
        <end position="314"/>
    </location>
</feature>
<dbReference type="GO" id="GO:0019441">
    <property type="term" value="P:L-tryptophan catabolic process to kynurenine"/>
    <property type="evidence" value="ECO:0007669"/>
    <property type="project" value="InterPro"/>
</dbReference>
<comment type="caution">
    <text evidence="6">The sequence shown here is derived from an EMBL/GenBank/DDBJ whole genome shotgun (WGS) entry which is preliminary data.</text>
</comment>
<dbReference type="GO" id="GO:0020037">
    <property type="term" value="F:heme binding"/>
    <property type="evidence" value="ECO:0007669"/>
    <property type="project" value="InterPro"/>
</dbReference>
<sequence length="462" mass="52264">MSPYEGLFVPKLKSSIGHREILLRQCSVTNNGFLPEDEPLPRLRVPRDYYYFWEALVDRIPNLIQQKAFRDWVDRLLPVRSTRYLKTEPEWRRAYVVLSFLAHAYIWGDDTPAEVLPPQITVPFLEVSRHLGLPPVATYASLNLWNFRTTNGSKDFTDLDSIHAVNTFTGTEDESWFYMVSVAIEAEGARIIPVMLEALDGIEQQEYLSITNALSQLADCIHKLTGLLDRMKERCDPSVFYHRIRPFLAGSKNMAAAGLPRGVFYDEGNGKGQWRELRGGSNGQSTLIQFLDLVLGVEHKADGNSNPDQPATTAERQEKKEMGYLEEVRAYMPEPHRKFLQRVSESYPGGMRRGVAKLVPGERPLTEEQLDLREAFQKATKALADLRSKHLQIVAKYILIPSGRSRPDMDGKINLATVSSKTNTSMVVEGEPPRKLTGTGGTALMPFLRQSRDETIRAGRLE</sequence>
<name>A0AAN6QCK6_9PEZI</name>
<comment type="similarity">
    <text evidence="1">Belongs to the indoleamine 2,3-dioxygenase family.</text>
</comment>